<dbReference type="Proteomes" id="UP000288071">
    <property type="component" value="Unassembled WGS sequence"/>
</dbReference>
<reference evidence="1 2" key="1">
    <citation type="submission" date="2019-01" db="EMBL/GenBank/DDBJ databases">
        <title>Sinorhodobacter populi sp. nov. isolated from the symptomatic bark tissue of Populus euramericana canker.</title>
        <authorList>
            <person name="Xu G."/>
        </authorList>
    </citation>
    <scope>NUCLEOTIDE SEQUENCE [LARGE SCALE GENOMIC DNA]</scope>
    <source>
        <strain evidence="1 2">CGMCC 1.12963</strain>
    </source>
</reference>
<accession>A0A3S3MQL1</accession>
<reference evidence="2" key="2">
    <citation type="submission" date="2019-01" db="EMBL/GenBank/DDBJ databases">
        <title>Sinorhodobacter populi sp. nov. isolated from the symptomatic bark tissue of Populus euramericana canker.</title>
        <authorList>
            <person name="Li Y."/>
        </authorList>
    </citation>
    <scope>NUCLEOTIDE SEQUENCE [LARGE SCALE GENOMIC DNA]</scope>
    <source>
        <strain evidence="2">CGMCC 1.12963</strain>
    </source>
</reference>
<comment type="caution">
    <text evidence="1">The sequence shown here is derived from an EMBL/GenBank/DDBJ whole genome shotgun (WGS) entry which is preliminary data.</text>
</comment>
<proteinExistence type="predicted"/>
<evidence type="ECO:0008006" key="3">
    <source>
        <dbReference type="Google" id="ProtNLM"/>
    </source>
</evidence>
<gene>
    <name evidence="1" type="ORF">EOW66_08100</name>
</gene>
<dbReference type="AlphaFoldDB" id="A0A3S3MQL1"/>
<sequence>MSAKPDLLILGDSHAIALKQGADLLGLPAEELQFSGAGWHDQRFALGENGLEVRGIPRAAGQLRALREKLGVADVFASGIPVLTTVGFHLGRLVPPFGWNGHQVQEDDAAEITEGLTASRAFARDYVQHYRRRHFRLLRRLARLTTLIVVVPPRVHDRPNYDSFTRIIVGDLRGVGLTVYDPAEDLAGEDGFLPDNLMAEDGIHATAECGAMMIAAMRAQGLLAA</sequence>
<evidence type="ECO:0000313" key="1">
    <source>
        <dbReference type="EMBL" id="RWR52629.1"/>
    </source>
</evidence>
<dbReference type="EMBL" id="SAVA01000004">
    <property type="protein sequence ID" value="RWR52629.1"/>
    <property type="molecule type" value="Genomic_DNA"/>
</dbReference>
<name>A0A3S3MQL1_9RHOB</name>
<evidence type="ECO:0000313" key="2">
    <source>
        <dbReference type="Proteomes" id="UP000288071"/>
    </source>
</evidence>
<organism evidence="1 2">
    <name type="scientific">Paenirhodobacter huangdaonensis</name>
    <dbReference type="NCBI Taxonomy" id="2501515"/>
    <lineage>
        <taxon>Bacteria</taxon>
        <taxon>Pseudomonadati</taxon>
        <taxon>Pseudomonadota</taxon>
        <taxon>Alphaproteobacteria</taxon>
        <taxon>Rhodobacterales</taxon>
        <taxon>Rhodobacter group</taxon>
        <taxon>Paenirhodobacter</taxon>
    </lineage>
</organism>
<protein>
    <recommendedName>
        <fullName evidence="3">SGNH/GDSL hydrolase family protein</fullName>
    </recommendedName>
</protein>
<keyword evidence="2" id="KW-1185">Reference proteome</keyword>
<dbReference type="RefSeq" id="WP_128155914.1">
    <property type="nucleotide sequence ID" value="NZ_JBHSOM010000020.1"/>
</dbReference>